<sequence>MLSSAVTAEDDVSFLESVQCMIMESVGDGHSLSPGCKEIARVDAIRVDADLHRHLCVCPDSGNLVSVPVDPCPHAYCIIRRDVSVAILINSATQITAFDNANVSVPDYWHGFYKHITLYEFVIRRHIKSYPNKRDQGTTGNTGINDENQSEKENHSSTTNAEYCDDRHPCAKETNQNCTRIIRKKFQILKFYGANKPTITVERLRLDQNQTDFDALKIFFAINTDLTRKEQWRLTPKTSECLDSS</sequence>
<dbReference type="AlphaFoldDB" id="A0A915L9J9"/>
<dbReference type="WBParaSite" id="nRc.2.0.1.t47805-RA">
    <property type="protein sequence ID" value="nRc.2.0.1.t47805-RA"/>
    <property type="gene ID" value="nRc.2.0.1.g47805"/>
</dbReference>
<name>A0A915L9J9_ROMCU</name>
<evidence type="ECO:0000313" key="3">
    <source>
        <dbReference type="WBParaSite" id="nRc.2.0.1.t47805-RA"/>
    </source>
</evidence>
<accession>A0A915L9J9</accession>
<proteinExistence type="predicted"/>
<protein>
    <submittedName>
        <fullName evidence="3">SWIM-type domain-containing protein</fullName>
    </submittedName>
</protein>
<feature type="region of interest" description="Disordered" evidence="1">
    <location>
        <begin position="132"/>
        <end position="166"/>
    </location>
</feature>
<reference evidence="3" key="1">
    <citation type="submission" date="2022-11" db="UniProtKB">
        <authorList>
            <consortium name="WormBaseParasite"/>
        </authorList>
    </citation>
    <scope>IDENTIFICATION</scope>
</reference>
<evidence type="ECO:0000313" key="2">
    <source>
        <dbReference type="Proteomes" id="UP000887565"/>
    </source>
</evidence>
<keyword evidence="2" id="KW-1185">Reference proteome</keyword>
<evidence type="ECO:0000256" key="1">
    <source>
        <dbReference type="SAM" id="MobiDB-lite"/>
    </source>
</evidence>
<organism evidence="2 3">
    <name type="scientific">Romanomermis culicivorax</name>
    <name type="common">Nematode worm</name>
    <dbReference type="NCBI Taxonomy" id="13658"/>
    <lineage>
        <taxon>Eukaryota</taxon>
        <taxon>Metazoa</taxon>
        <taxon>Ecdysozoa</taxon>
        <taxon>Nematoda</taxon>
        <taxon>Enoplea</taxon>
        <taxon>Dorylaimia</taxon>
        <taxon>Mermithida</taxon>
        <taxon>Mermithoidea</taxon>
        <taxon>Mermithidae</taxon>
        <taxon>Romanomermis</taxon>
    </lineage>
</organism>
<dbReference type="Proteomes" id="UP000887565">
    <property type="component" value="Unplaced"/>
</dbReference>
<feature type="compositionally biased region" description="Polar residues" evidence="1">
    <location>
        <begin position="137"/>
        <end position="147"/>
    </location>
</feature>